<sequence length="413" mass="42455">MAVIQFGDPDKNPALTGHQKSKNQILNGTDNGSINLLIGDVAFMHNHSKGGNDTLLGGNNSDGGILVNALIGDSGLMFNHAKGGNDTLTGGNNSHGGLLVNGLAGDSGVMFNHAQGGNDVLTGGHNINGAVINGLTGDTALMFDHSKGGNDVLVGGDNAGIGSVMNILTGDALGMFNHAKGGNDELIGGNNLGVGHIVNILAGDALIMSGHAKGGNDILQGGDGNGEIGNTVTNYLYGDAREISVSITIDEILDKFNELTGINSNEILNTAMDRLPDNIAGINFSEFAANIESKLNLNKKAHVKAGNDILISGTNATDHMWGDFGDPSITQGGADTFVFMNNFGNDFIYDFRQSDGDQIIFAVTGVSAYDDLAIEDNGVNTTIIVDVDGTAHGTVTLVGVSGVDLSGDIGFVF</sequence>
<gene>
    <name evidence="2" type="ORF">SAMN05421881_10961</name>
</gene>
<evidence type="ECO:0000256" key="1">
    <source>
        <dbReference type="SAM" id="MobiDB-lite"/>
    </source>
</evidence>
<proteinExistence type="predicted"/>
<dbReference type="STRING" id="44576.SAMN05421881_10961"/>
<organism evidence="2 3">
    <name type="scientific">Nitrosomonas halophila</name>
    <dbReference type="NCBI Taxonomy" id="44576"/>
    <lineage>
        <taxon>Bacteria</taxon>
        <taxon>Pseudomonadati</taxon>
        <taxon>Pseudomonadota</taxon>
        <taxon>Betaproteobacteria</taxon>
        <taxon>Nitrosomonadales</taxon>
        <taxon>Nitrosomonadaceae</taxon>
        <taxon>Nitrosomonas</taxon>
    </lineage>
</organism>
<feature type="region of interest" description="Disordered" evidence="1">
    <location>
        <begin position="1"/>
        <end position="22"/>
    </location>
</feature>
<dbReference type="RefSeq" id="WP_090415798.1">
    <property type="nucleotide sequence ID" value="NZ_FNOY01000096.1"/>
</dbReference>
<protein>
    <submittedName>
        <fullName evidence="2">Uncharacterized protein</fullName>
    </submittedName>
</protein>
<keyword evidence="3" id="KW-1185">Reference proteome</keyword>
<dbReference type="Proteomes" id="UP000198640">
    <property type="component" value="Unassembled WGS sequence"/>
</dbReference>
<accession>A0A1H3PDS7</accession>
<dbReference type="EMBL" id="FNOY01000096">
    <property type="protein sequence ID" value="SDY99207.1"/>
    <property type="molecule type" value="Genomic_DNA"/>
</dbReference>
<reference evidence="2 3" key="1">
    <citation type="submission" date="2016-10" db="EMBL/GenBank/DDBJ databases">
        <authorList>
            <person name="de Groot N.N."/>
        </authorList>
    </citation>
    <scope>NUCLEOTIDE SEQUENCE [LARGE SCALE GENOMIC DNA]</scope>
    <source>
        <strain evidence="2 3">Nm1</strain>
    </source>
</reference>
<name>A0A1H3PDS7_9PROT</name>
<evidence type="ECO:0000313" key="3">
    <source>
        <dbReference type="Proteomes" id="UP000198640"/>
    </source>
</evidence>
<evidence type="ECO:0000313" key="2">
    <source>
        <dbReference type="EMBL" id="SDY99207.1"/>
    </source>
</evidence>
<dbReference type="AlphaFoldDB" id="A0A1H3PDS7"/>
<dbReference type="OrthoDB" id="7010652at2"/>